<proteinExistence type="predicted"/>
<evidence type="ECO:0000313" key="1">
    <source>
        <dbReference type="EMBL" id="MDF3839830.1"/>
    </source>
</evidence>
<keyword evidence="2" id="KW-1185">Reference proteome</keyword>
<dbReference type="Proteomes" id="UP001216674">
    <property type="component" value="Unassembled WGS sequence"/>
</dbReference>
<gene>
    <name evidence="1" type="ORF">P3W85_43880</name>
</gene>
<comment type="caution">
    <text evidence="1">The sequence shown here is derived from an EMBL/GenBank/DDBJ whole genome shotgun (WGS) entry which is preliminary data.</text>
</comment>
<dbReference type="RefSeq" id="WP_276269427.1">
    <property type="nucleotide sequence ID" value="NZ_JARJLM010000714.1"/>
</dbReference>
<reference evidence="1 2" key="1">
    <citation type="submission" date="2023-03" db="EMBL/GenBank/DDBJ databases">
        <title>Draft assemblies of triclosan tolerant bacteria isolated from returned activated sludge.</title>
        <authorList>
            <person name="Van Hamelsveld S."/>
        </authorList>
    </citation>
    <scope>NUCLEOTIDE SEQUENCE [LARGE SCALE GENOMIC DNA]</scope>
    <source>
        <strain evidence="1 2">GW210010_S58</strain>
    </source>
</reference>
<name>A0ABT6B4M9_9BURK</name>
<accession>A0ABT6B4M9</accession>
<sequence>MQHPETFTSQELDQYFASYVGMEGGNPQASVWICDRSPHPWLEPLARPLQPRTAPPAWDAAFRARHLEDMGKWLHHQRIARFMAAARAEALGVALGDDDWRHYYRSQLYAPDGYEFKLNLFPLPAQLDGLMPWSKVFRGQAALVPKHRYLALCRQGGRFHFLQHMRARWRPKIVVCMGYRHADDYLRAFGLQGLEGEDLLLQPADQVKILRVFVKDGTKWIICPALAGPEGLTSDVLLNAFGKLLAASLLPDDFGGLPSRRAGSDCRCPPAFPALAPGTAWEPAA</sequence>
<organism evidence="1 2">
    <name type="scientific">Cupriavidus basilensis</name>
    <dbReference type="NCBI Taxonomy" id="68895"/>
    <lineage>
        <taxon>Bacteria</taxon>
        <taxon>Pseudomonadati</taxon>
        <taxon>Pseudomonadota</taxon>
        <taxon>Betaproteobacteria</taxon>
        <taxon>Burkholderiales</taxon>
        <taxon>Burkholderiaceae</taxon>
        <taxon>Cupriavidus</taxon>
    </lineage>
</organism>
<protein>
    <submittedName>
        <fullName evidence="1">Transcriptional regulator</fullName>
    </submittedName>
</protein>
<evidence type="ECO:0000313" key="2">
    <source>
        <dbReference type="Proteomes" id="UP001216674"/>
    </source>
</evidence>
<dbReference type="EMBL" id="JARJLM010000714">
    <property type="protein sequence ID" value="MDF3839830.1"/>
    <property type="molecule type" value="Genomic_DNA"/>
</dbReference>